<dbReference type="Pfam" id="PF23182">
    <property type="entry name" value="PABC_AtC3H46"/>
    <property type="match status" value="1"/>
</dbReference>
<dbReference type="Proteomes" id="UP000325577">
    <property type="component" value="Linkage Group LG4"/>
</dbReference>
<evidence type="ECO:0000256" key="6">
    <source>
        <dbReference type="SAM" id="Phobius"/>
    </source>
</evidence>
<evidence type="ECO:0000259" key="7">
    <source>
        <dbReference type="Pfam" id="PF23182"/>
    </source>
</evidence>
<dbReference type="EMBL" id="CM018047">
    <property type="protein sequence ID" value="KAA8523576.1"/>
    <property type="molecule type" value="Genomic_DNA"/>
</dbReference>
<dbReference type="GO" id="GO:0003723">
    <property type="term" value="F:RNA binding"/>
    <property type="evidence" value="ECO:0007669"/>
    <property type="project" value="UniProtKB-KW"/>
</dbReference>
<accession>A0A5J5A0H1</accession>
<evidence type="ECO:0000256" key="5">
    <source>
        <dbReference type="ARBA" id="ARBA00023125"/>
    </source>
</evidence>
<evidence type="ECO:0000313" key="8">
    <source>
        <dbReference type="EMBL" id="KAA8523576.1"/>
    </source>
</evidence>
<proteinExistence type="predicted"/>
<reference evidence="8 9" key="1">
    <citation type="submission" date="2019-09" db="EMBL/GenBank/DDBJ databases">
        <title>A chromosome-level genome assembly of the Chinese tupelo Nyssa sinensis.</title>
        <authorList>
            <person name="Yang X."/>
            <person name="Kang M."/>
            <person name="Yang Y."/>
            <person name="Xiong H."/>
            <person name="Wang M."/>
            <person name="Zhang Z."/>
            <person name="Wang Z."/>
            <person name="Wu H."/>
            <person name="Ma T."/>
            <person name="Liu J."/>
            <person name="Xi Z."/>
        </authorList>
    </citation>
    <scope>NUCLEOTIDE SEQUENCE [LARGE SCALE GENOMIC DNA]</scope>
    <source>
        <strain evidence="8">J267</strain>
        <tissue evidence="8">Leaf</tissue>
    </source>
</reference>
<keyword evidence="6" id="KW-1133">Transmembrane helix</keyword>
<evidence type="ECO:0000256" key="1">
    <source>
        <dbReference type="ARBA" id="ARBA00022723"/>
    </source>
</evidence>
<evidence type="ECO:0000256" key="4">
    <source>
        <dbReference type="ARBA" id="ARBA00022884"/>
    </source>
</evidence>
<evidence type="ECO:0000256" key="2">
    <source>
        <dbReference type="ARBA" id="ARBA00022771"/>
    </source>
</evidence>
<keyword evidence="6" id="KW-0472">Membrane</keyword>
<feature type="transmembrane region" description="Helical" evidence="6">
    <location>
        <begin position="6"/>
        <end position="23"/>
    </location>
</feature>
<keyword evidence="3" id="KW-0862">Zinc</keyword>
<keyword evidence="2" id="KW-0863">Zinc-finger</keyword>
<dbReference type="PANTHER" id="PTHR24009">
    <property type="entry name" value="RNA-BINDING (RRM/RBD/RNP MOTIFS)"/>
    <property type="match status" value="1"/>
</dbReference>
<organism evidence="8 9">
    <name type="scientific">Nyssa sinensis</name>
    <dbReference type="NCBI Taxonomy" id="561372"/>
    <lineage>
        <taxon>Eukaryota</taxon>
        <taxon>Viridiplantae</taxon>
        <taxon>Streptophyta</taxon>
        <taxon>Embryophyta</taxon>
        <taxon>Tracheophyta</taxon>
        <taxon>Spermatophyta</taxon>
        <taxon>Magnoliopsida</taxon>
        <taxon>eudicotyledons</taxon>
        <taxon>Gunneridae</taxon>
        <taxon>Pentapetalae</taxon>
        <taxon>asterids</taxon>
        <taxon>Cornales</taxon>
        <taxon>Nyssaceae</taxon>
        <taxon>Nyssa</taxon>
    </lineage>
</organism>
<gene>
    <name evidence="8" type="ORF">F0562_009999</name>
</gene>
<feature type="domain" description="AtC3H46-like PABC-like" evidence="7">
    <location>
        <begin position="34"/>
        <end position="97"/>
    </location>
</feature>
<keyword evidence="5" id="KW-0238">DNA-binding</keyword>
<evidence type="ECO:0000256" key="3">
    <source>
        <dbReference type="ARBA" id="ARBA00022833"/>
    </source>
</evidence>
<dbReference type="AlphaFoldDB" id="A0A5J5A0H1"/>
<dbReference type="GO" id="GO:0003677">
    <property type="term" value="F:DNA binding"/>
    <property type="evidence" value="ECO:0007669"/>
    <property type="project" value="UniProtKB-KW"/>
</dbReference>
<name>A0A5J5A0H1_9ASTE</name>
<dbReference type="OrthoDB" id="1751743at2759"/>
<sequence length="151" mass="17135">MVEYSYDVSVFVLVLLIISFLLCDTERLESRSEMDPLDASRVLYSRIQKLEPENITKKIVGYLLLQKNDEEIIRLAFGPDQLIQNLIYKAKIELGFSIEISCFATTFAVYKPSHHFESSPSFYSFLTAFPSPFFTSNVLCTGDSLGSATYS</sequence>
<protein>
    <recommendedName>
        <fullName evidence="7">AtC3H46-like PABC-like domain-containing protein</fullName>
    </recommendedName>
</protein>
<evidence type="ECO:0000313" key="9">
    <source>
        <dbReference type="Proteomes" id="UP000325577"/>
    </source>
</evidence>
<dbReference type="GO" id="GO:0008270">
    <property type="term" value="F:zinc ion binding"/>
    <property type="evidence" value="ECO:0007669"/>
    <property type="project" value="UniProtKB-KW"/>
</dbReference>
<keyword evidence="6" id="KW-0812">Transmembrane</keyword>
<dbReference type="PANTHER" id="PTHR24009:SF0">
    <property type="entry name" value="ZINC FINGER CCCH DOMAIN-CONTAINING PROTEIN 18"/>
    <property type="match status" value="1"/>
</dbReference>
<dbReference type="InterPro" id="IPR056276">
    <property type="entry name" value="AtC3H46-like_PABC-like"/>
</dbReference>
<keyword evidence="9" id="KW-1185">Reference proteome</keyword>
<keyword evidence="4" id="KW-0694">RNA-binding</keyword>
<keyword evidence="1" id="KW-0479">Metal-binding</keyword>